<dbReference type="Pfam" id="PF08424">
    <property type="entry name" value="NRDE-2"/>
    <property type="match status" value="1"/>
</dbReference>
<feature type="region of interest" description="Disordered" evidence="4">
    <location>
        <begin position="57"/>
        <end position="90"/>
    </location>
</feature>
<sequence>MNSCPTGSGSSWDLTNSVTLLSTPSMFPSGSPSSQHGVSDNTDENWLHSSTYSSGFVPQRSVQDASKDVDQNNGIRSDRHRSKRSRTESHRKKVVLDNKAIFLEDVPGLDMLDAFRIDRTSNREIYTHGCIYEKQVSRFVPKDRITIIGFRSLRRCDLLDPNATQPLKKVKRFRYFSKNNRSVLAKPGLDLATGDMVQEGTLLLELSIPDEVYTSVPPMPKSAYVLSLCEELNRAVYDKPNDLNSWLKLIDLQAKEAAFLHVESAGEGAVNSSEEPATVSTVNNRLLILNKQHSMIERALNANPGCLGLKILVIRMSELATEFQTHAGSSSTRLAGELFQPEKIGREWAQLAFTFPQLVPIWRGYISHLTGKYAAFQPVSVTQTVGSGLFSRIDGIYRRGLSTLSGIISGRILSHRPHLETAEQTIDFLADYCHWLVQAGHAERALAVWQAVIEFSCFRPSELDEHSFEQSVLEMELFWSSGAPRFGQPGSENWCGWHKRERKQGISGDRHRKKGNTPAVGKQATRHSHLVEELSSDSTVDELRSKWSEVVGNLKSIASTCEDALIHCSADLIADESQQKLGPDIVPSVLSSDVEPDQWTRRGAAPSLTGNASVGKSRAVLYRRGKAWVGLERAREAVGWLPSDVLSHPGDPETAEDEDPERLVLFDDVKPCLLELHNLSEKNLDEHTCKRTRKIRLQQRLLLHCLEFLGAYDSSVSLMYHLPSDLHLVHDLASLGPIQRHELSPFGSRPITSSAVEEYSGRGRNHQPSSAHQDTWMQARRCFLDAALAQASHVPRWGKEFRTKWIGTLGRLRFQVALDRLLNSIRSLQLDGKVISSAWRHCGRSIMAQAENQQDLYLWQAYASGFWQAALLVSSSGSADSVKDAQNLISESRRIFDTALTSYPIPSEVPSSCDISQSAIFHSQKLAPRLQLLQRYVDLELGVFPGTGDAKYLLGSEARALQLLVQAAVGGQYNAPDLKTPPGPSAFVKAAHAYGKRVEVIWHTLVSLSEVSQLDSAQELLVDGLTKSVPVLAYLSFLFDLLTTDQQCLTTSFSGLLSVLHRIDRIRSQSTESQPGKSDEQNIRNRTASSSCSSADDLPSALAQHHRICSRQFLVLCIGGVSAFCALRQRNRRPLLECLFELWTKNQSHCTLPVDLLLPSRLAYLLPARVALERRLLPLSLASASTCHGLLPPMFLTHFAQQLHQFSQEISELAANSVVQRIVSGSRASTQLSTLDSDKVALSEECDLVLRGAQLESYANCFPAAADLFLLSLELERWTSLLAGVSASADAGGAHIRDTTSDQRVRNAFERAVRATPSIAPLLSDRGDLIHIALASSTPSFWSTVLRLVVWRAYMAFGWMSGSNSKQSSSINSSNRNVDPRQRRQAVKAIFYRAIEDLPWAKVLYTDLVRYCPEDVEEVVDLLSERELRLRTPLEEVDLLLTARPVTVE</sequence>
<feature type="region of interest" description="Disordered" evidence="4">
    <location>
        <begin position="503"/>
        <end position="528"/>
    </location>
</feature>
<proteinExistence type="inferred from homology"/>
<dbReference type="GO" id="GO:1902369">
    <property type="term" value="P:negative regulation of RNA catabolic process"/>
    <property type="evidence" value="ECO:0007669"/>
    <property type="project" value="TreeGrafter"/>
</dbReference>
<evidence type="ECO:0000256" key="3">
    <source>
        <dbReference type="ARBA" id="ARBA00023242"/>
    </source>
</evidence>
<comment type="similarity">
    <text evidence="2">Belongs to the NRDE2 family.</text>
</comment>
<comment type="caution">
    <text evidence="5">The sequence shown here is derived from an EMBL/GenBank/DDBJ whole genome shotgun (WGS) entry which is preliminary data.</text>
</comment>
<dbReference type="PANTHER" id="PTHR13471:SF0">
    <property type="entry name" value="NUCLEAR EXOSOME REGULATOR NRDE2"/>
    <property type="match status" value="1"/>
</dbReference>
<feature type="compositionally biased region" description="Basic residues" evidence="4">
    <location>
        <begin position="78"/>
        <end position="90"/>
    </location>
</feature>
<accession>A0AAV2TI14</accession>
<dbReference type="Proteomes" id="UP001497525">
    <property type="component" value="Unassembled WGS sequence"/>
</dbReference>
<evidence type="ECO:0000313" key="5">
    <source>
        <dbReference type="EMBL" id="CAL5135961.1"/>
    </source>
</evidence>
<dbReference type="InterPro" id="IPR013633">
    <property type="entry name" value="NRDE-2"/>
</dbReference>
<dbReference type="PANTHER" id="PTHR13471">
    <property type="entry name" value="TETRATRICOPEPTIDE-LIKE HELICAL"/>
    <property type="match status" value="1"/>
</dbReference>
<dbReference type="EMBL" id="CAXLJL010000279">
    <property type="protein sequence ID" value="CAL5135961.1"/>
    <property type="molecule type" value="Genomic_DNA"/>
</dbReference>
<protein>
    <submittedName>
        <fullName evidence="5">Uncharacterized protein</fullName>
    </submittedName>
</protein>
<evidence type="ECO:0000256" key="4">
    <source>
        <dbReference type="SAM" id="MobiDB-lite"/>
    </source>
</evidence>
<keyword evidence="3" id="KW-0539">Nucleus</keyword>
<feature type="region of interest" description="Disordered" evidence="4">
    <location>
        <begin position="23"/>
        <end position="44"/>
    </location>
</feature>
<comment type="subcellular location">
    <subcellularLocation>
        <location evidence="1">Nucleus</location>
    </subcellularLocation>
</comment>
<dbReference type="GO" id="GO:0071013">
    <property type="term" value="C:catalytic step 2 spliceosome"/>
    <property type="evidence" value="ECO:0007669"/>
    <property type="project" value="TreeGrafter"/>
</dbReference>
<evidence type="ECO:0000256" key="1">
    <source>
        <dbReference type="ARBA" id="ARBA00004123"/>
    </source>
</evidence>
<dbReference type="GO" id="GO:0031048">
    <property type="term" value="P:regulatory ncRNA-mediated heterochromatin formation"/>
    <property type="evidence" value="ECO:0007669"/>
    <property type="project" value="TreeGrafter"/>
</dbReference>
<reference evidence="5" key="1">
    <citation type="submission" date="2024-06" db="EMBL/GenBank/DDBJ databases">
        <authorList>
            <person name="Liu X."/>
            <person name="Lenzi L."/>
            <person name="Haldenby T S."/>
            <person name="Uol C."/>
        </authorList>
    </citation>
    <scope>NUCLEOTIDE SEQUENCE</scope>
</reference>
<organism evidence="5 6">
    <name type="scientific">Calicophoron daubneyi</name>
    <name type="common">Rumen fluke</name>
    <name type="synonym">Paramphistomum daubneyi</name>
    <dbReference type="NCBI Taxonomy" id="300641"/>
    <lineage>
        <taxon>Eukaryota</taxon>
        <taxon>Metazoa</taxon>
        <taxon>Spiralia</taxon>
        <taxon>Lophotrochozoa</taxon>
        <taxon>Platyhelminthes</taxon>
        <taxon>Trematoda</taxon>
        <taxon>Digenea</taxon>
        <taxon>Plagiorchiida</taxon>
        <taxon>Pronocephalata</taxon>
        <taxon>Paramphistomoidea</taxon>
        <taxon>Paramphistomidae</taxon>
        <taxon>Calicophoron</taxon>
    </lineage>
</organism>
<name>A0AAV2TI14_CALDB</name>
<feature type="region of interest" description="Disordered" evidence="4">
    <location>
        <begin position="1069"/>
        <end position="1092"/>
    </location>
</feature>
<feature type="compositionally biased region" description="Polar residues" evidence="4">
    <location>
        <begin position="23"/>
        <end position="40"/>
    </location>
</feature>
<evidence type="ECO:0000313" key="6">
    <source>
        <dbReference type="Proteomes" id="UP001497525"/>
    </source>
</evidence>
<evidence type="ECO:0000256" key="2">
    <source>
        <dbReference type="ARBA" id="ARBA00009265"/>
    </source>
</evidence>
<gene>
    <name evidence="5" type="ORF">CDAUBV1_LOCUS10067</name>
</gene>